<dbReference type="EMBL" id="BARW01000420">
    <property type="protein sequence ID" value="GAI64262.1"/>
    <property type="molecule type" value="Genomic_DNA"/>
</dbReference>
<dbReference type="PANTHER" id="PTHR43697:SF1">
    <property type="entry name" value="SERINE--TRNA LIGASE"/>
    <property type="match status" value="1"/>
</dbReference>
<evidence type="ECO:0000256" key="2">
    <source>
        <dbReference type="ARBA" id="ARBA00005045"/>
    </source>
</evidence>
<dbReference type="InterPro" id="IPR015866">
    <property type="entry name" value="Ser-tRNA-synth_1_N"/>
</dbReference>
<evidence type="ECO:0000256" key="8">
    <source>
        <dbReference type="ARBA" id="ARBA00022840"/>
    </source>
</evidence>
<dbReference type="Pfam" id="PF02403">
    <property type="entry name" value="Seryl_tRNA_N"/>
    <property type="match status" value="1"/>
</dbReference>
<evidence type="ECO:0000256" key="6">
    <source>
        <dbReference type="ARBA" id="ARBA00022598"/>
    </source>
</evidence>
<comment type="similarity">
    <text evidence="3">Belongs to the class-II aminoacyl-tRNA synthetase family. Type-1 seryl-tRNA synthetase subfamily.</text>
</comment>
<dbReference type="GO" id="GO:0006434">
    <property type="term" value="P:seryl-tRNA aminoacylation"/>
    <property type="evidence" value="ECO:0007669"/>
    <property type="project" value="InterPro"/>
</dbReference>
<name>X1Q6W2_9ZZZZ</name>
<feature type="domain" description="Aminoacyl-transfer RNA synthetases class-II family profile" evidence="17">
    <location>
        <begin position="156"/>
        <end position="402"/>
    </location>
</feature>
<keyword evidence="16" id="KW-0175">Coiled coil</keyword>
<dbReference type="AlphaFoldDB" id="X1Q6W2"/>
<dbReference type="SUPFAM" id="SSF46589">
    <property type="entry name" value="tRNA-binding arm"/>
    <property type="match status" value="1"/>
</dbReference>
<evidence type="ECO:0000256" key="5">
    <source>
        <dbReference type="ARBA" id="ARBA00022490"/>
    </source>
</evidence>
<protein>
    <recommendedName>
        <fullName evidence="13">Serine--tRNA ligase</fullName>
        <ecNumber evidence="4">6.1.1.11</ecNumber>
    </recommendedName>
    <alternativeName>
        <fullName evidence="11">Seryl-tRNA synthetase</fullName>
    </alternativeName>
    <alternativeName>
        <fullName evidence="12">Seryl-tRNA(Ser/Sec) synthetase</fullName>
    </alternativeName>
</protein>
<dbReference type="GO" id="GO:0005737">
    <property type="term" value="C:cytoplasm"/>
    <property type="evidence" value="ECO:0007669"/>
    <property type="project" value="UniProtKB-SubCell"/>
</dbReference>
<dbReference type="InterPro" id="IPR033729">
    <property type="entry name" value="SerRS_core"/>
</dbReference>
<evidence type="ECO:0000256" key="4">
    <source>
        <dbReference type="ARBA" id="ARBA00012840"/>
    </source>
</evidence>
<dbReference type="PIRSF" id="PIRSF001529">
    <property type="entry name" value="Ser-tRNA-synth_IIa"/>
    <property type="match status" value="1"/>
</dbReference>
<evidence type="ECO:0000256" key="15">
    <source>
        <dbReference type="ARBA" id="ARBA00048823"/>
    </source>
</evidence>
<keyword evidence="8" id="KW-0067">ATP-binding</keyword>
<dbReference type="PROSITE" id="PS50862">
    <property type="entry name" value="AA_TRNA_LIGASE_II"/>
    <property type="match status" value="1"/>
</dbReference>
<comment type="subcellular location">
    <subcellularLocation>
        <location evidence="1">Cytoplasm</location>
    </subcellularLocation>
</comment>
<evidence type="ECO:0000256" key="16">
    <source>
        <dbReference type="SAM" id="Coils"/>
    </source>
</evidence>
<keyword evidence="9" id="KW-0648">Protein biosynthesis</keyword>
<dbReference type="PRINTS" id="PR00981">
    <property type="entry name" value="TRNASYNTHSER"/>
</dbReference>
<evidence type="ECO:0000256" key="13">
    <source>
        <dbReference type="ARBA" id="ARBA00039158"/>
    </source>
</evidence>
<dbReference type="InterPro" id="IPR010978">
    <property type="entry name" value="tRNA-bd_arm"/>
</dbReference>
<comment type="catalytic activity">
    <reaction evidence="15">
        <text>tRNA(Ser) + L-serine + ATP = L-seryl-tRNA(Ser) + AMP + diphosphate + H(+)</text>
        <dbReference type="Rhea" id="RHEA:12292"/>
        <dbReference type="Rhea" id="RHEA-COMP:9669"/>
        <dbReference type="Rhea" id="RHEA-COMP:9703"/>
        <dbReference type="ChEBI" id="CHEBI:15378"/>
        <dbReference type="ChEBI" id="CHEBI:30616"/>
        <dbReference type="ChEBI" id="CHEBI:33019"/>
        <dbReference type="ChEBI" id="CHEBI:33384"/>
        <dbReference type="ChEBI" id="CHEBI:78442"/>
        <dbReference type="ChEBI" id="CHEBI:78533"/>
        <dbReference type="ChEBI" id="CHEBI:456215"/>
        <dbReference type="EC" id="6.1.1.11"/>
    </reaction>
</comment>
<dbReference type="InterPro" id="IPR002317">
    <property type="entry name" value="Ser-tRNA-ligase_type_1"/>
</dbReference>
<feature type="coiled-coil region" evidence="16">
    <location>
        <begin position="61"/>
        <end position="95"/>
    </location>
</feature>
<dbReference type="InterPro" id="IPR045864">
    <property type="entry name" value="aa-tRNA-synth_II/BPL/LPL"/>
</dbReference>
<dbReference type="InterPro" id="IPR042103">
    <property type="entry name" value="SerRS_1_N_sf"/>
</dbReference>
<sequence length="415" mass="47253">MLDIKFIRENIDLVRGAVANRQDSAPLDEILQLDSGRRQKILELEGFRHDRKETARERKMGKETINEGRELRAKIRALQEEVRSLDKQLEELLLQVPNIPHASVPVGKDETDNVMVRSWGELPTFDFQPAPHWKLGESLGIIDFERGVKLSGTRFYVLKGAGARLQRALISFMLDLHTTKHGYQEVYPPFMVKRECMVGASNLPKFADNLYHDEEDDLWFVPTAEVPLTNLHRDEIIPPGILPIYYAAYTACFRREKMSAGKDTRGIKRGHQFDKVELYKFTEPSTSDQELEKLVNNAEQVCQKLGLPYRVSQLCTADLGFASIKSYDIELWAPGCGEWLEVSSCSNCGDFQARRANIRYRPSPDAKPQFVHTLNGSGLALPRVLIAIIENYQRADGSIAIPEALQPYVREKVIR</sequence>
<dbReference type="HAMAP" id="MF_00176">
    <property type="entry name" value="Ser_tRNA_synth_type1"/>
    <property type="match status" value="1"/>
</dbReference>
<evidence type="ECO:0000256" key="3">
    <source>
        <dbReference type="ARBA" id="ARBA00010728"/>
    </source>
</evidence>
<keyword evidence="5" id="KW-0963">Cytoplasm</keyword>
<evidence type="ECO:0000313" key="18">
    <source>
        <dbReference type="EMBL" id="GAI64262.1"/>
    </source>
</evidence>
<evidence type="ECO:0000256" key="9">
    <source>
        <dbReference type="ARBA" id="ARBA00022917"/>
    </source>
</evidence>
<evidence type="ECO:0000256" key="1">
    <source>
        <dbReference type="ARBA" id="ARBA00004496"/>
    </source>
</evidence>
<dbReference type="PANTHER" id="PTHR43697">
    <property type="entry name" value="SERYL-TRNA SYNTHETASE"/>
    <property type="match status" value="1"/>
</dbReference>
<evidence type="ECO:0000256" key="10">
    <source>
        <dbReference type="ARBA" id="ARBA00023146"/>
    </source>
</evidence>
<dbReference type="GO" id="GO:0005524">
    <property type="term" value="F:ATP binding"/>
    <property type="evidence" value="ECO:0007669"/>
    <property type="project" value="UniProtKB-KW"/>
</dbReference>
<comment type="pathway">
    <text evidence="2">Aminoacyl-tRNA biosynthesis; selenocysteinyl-tRNA(Sec) biosynthesis; L-seryl-tRNA(Sec) from L-serine and tRNA(Sec): step 1/1.</text>
</comment>
<accession>X1Q6W2</accession>
<organism evidence="18">
    <name type="scientific">marine sediment metagenome</name>
    <dbReference type="NCBI Taxonomy" id="412755"/>
    <lineage>
        <taxon>unclassified sequences</taxon>
        <taxon>metagenomes</taxon>
        <taxon>ecological metagenomes</taxon>
    </lineage>
</organism>
<dbReference type="GO" id="GO:0004828">
    <property type="term" value="F:serine-tRNA ligase activity"/>
    <property type="evidence" value="ECO:0007669"/>
    <property type="project" value="UniProtKB-EC"/>
</dbReference>
<dbReference type="Pfam" id="PF00587">
    <property type="entry name" value="tRNA-synt_2b"/>
    <property type="match status" value="1"/>
</dbReference>
<evidence type="ECO:0000256" key="14">
    <source>
        <dbReference type="ARBA" id="ARBA00047929"/>
    </source>
</evidence>
<evidence type="ECO:0000256" key="7">
    <source>
        <dbReference type="ARBA" id="ARBA00022741"/>
    </source>
</evidence>
<keyword evidence="6" id="KW-0436">Ligase</keyword>
<dbReference type="Gene3D" id="3.30.930.10">
    <property type="entry name" value="Bira Bifunctional Protein, Domain 2"/>
    <property type="match status" value="1"/>
</dbReference>
<dbReference type="CDD" id="cd00770">
    <property type="entry name" value="SerRS_core"/>
    <property type="match status" value="1"/>
</dbReference>
<dbReference type="NCBIfam" id="TIGR00414">
    <property type="entry name" value="serS"/>
    <property type="match status" value="1"/>
</dbReference>
<dbReference type="InterPro" id="IPR006195">
    <property type="entry name" value="aa-tRNA-synth_II"/>
</dbReference>
<comment type="catalytic activity">
    <reaction evidence="14">
        <text>tRNA(Sec) + L-serine + ATP = L-seryl-tRNA(Sec) + AMP + diphosphate + H(+)</text>
        <dbReference type="Rhea" id="RHEA:42580"/>
        <dbReference type="Rhea" id="RHEA-COMP:9742"/>
        <dbReference type="Rhea" id="RHEA-COMP:10128"/>
        <dbReference type="ChEBI" id="CHEBI:15378"/>
        <dbReference type="ChEBI" id="CHEBI:30616"/>
        <dbReference type="ChEBI" id="CHEBI:33019"/>
        <dbReference type="ChEBI" id="CHEBI:33384"/>
        <dbReference type="ChEBI" id="CHEBI:78442"/>
        <dbReference type="ChEBI" id="CHEBI:78533"/>
        <dbReference type="ChEBI" id="CHEBI:456215"/>
        <dbReference type="EC" id="6.1.1.11"/>
    </reaction>
</comment>
<evidence type="ECO:0000256" key="12">
    <source>
        <dbReference type="ARBA" id="ARBA00033352"/>
    </source>
</evidence>
<keyword evidence="10" id="KW-0030">Aminoacyl-tRNA synthetase</keyword>
<gene>
    <name evidence="18" type="ORF">S12H4_01913</name>
</gene>
<dbReference type="Gene3D" id="1.10.287.40">
    <property type="entry name" value="Serine-tRNA synthetase, tRNA binding domain"/>
    <property type="match status" value="1"/>
</dbReference>
<dbReference type="SUPFAM" id="SSF55681">
    <property type="entry name" value="Class II aaRS and biotin synthetases"/>
    <property type="match status" value="1"/>
</dbReference>
<comment type="caution">
    <text evidence="18">The sequence shown here is derived from an EMBL/GenBank/DDBJ whole genome shotgun (WGS) entry which is preliminary data.</text>
</comment>
<evidence type="ECO:0000259" key="17">
    <source>
        <dbReference type="PROSITE" id="PS50862"/>
    </source>
</evidence>
<proteinExistence type="inferred from homology"/>
<keyword evidence="7" id="KW-0547">Nucleotide-binding</keyword>
<reference evidence="18" key="1">
    <citation type="journal article" date="2014" name="Front. Microbiol.">
        <title>High frequency of phylogenetically diverse reductive dehalogenase-homologous genes in deep subseafloor sedimentary metagenomes.</title>
        <authorList>
            <person name="Kawai M."/>
            <person name="Futagami T."/>
            <person name="Toyoda A."/>
            <person name="Takaki Y."/>
            <person name="Nishi S."/>
            <person name="Hori S."/>
            <person name="Arai W."/>
            <person name="Tsubouchi T."/>
            <person name="Morono Y."/>
            <person name="Uchiyama I."/>
            <person name="Ito T."/>
            <person name="Fujiyama A."/>
            <person name="Inagaki F."/>
            <person name="Takami H."/>
        </authorList>
    </citation>
    <scope>NUCLEOTIDE SEQUENCE</scope>
    <source>
        <strain evidence="18">Expedition CK06-06</strain>
    </source>
</reference>
<dbReference type="EC" id="6.1.1.11" evidence="4"/>
<evidence type="ECO:0000256" key="11">
    <source>
        <dbReference type="ARBA" id="ARBA00031113"/>
    </source>
</evidence>
<dbReference type="InterPro" id="IPR002314">
    <property type="entry name" value="aa-tRNA-synt_IIb"/>
</dbReference>